<dbReference type="GO" id="GO:0046872">
    <property type="term" value="F:metal ion binding"/>
    <property type="evidence" value="ECO:0007669"/>
    <property type="project" value="InterPro"/>
</dbReference>
<name>A0A0G1Q4E6_9BACT</name>
<dbReference type="Proteomes" id="UP000034391">
    <property type="component" value="Unassembled WGS sequence"/>
</dbReference>
<gene>
    <name evidence="3" type="ORF">UX56_C0049G0001</name>
</gene>
<dbReference type="Pfam" id="PF16656">
    <property type="entry name" value="Pur_ac_phosph_N"/>
    <property type="match status" value="1"/>
</dbReference>
<evidence type="ECO:0000259" key="2">
    <source>
        <dbReference type="PROSITE" id="PS50853"/>
    </source>
</evidence>
<organism evidence="3 4">
    <name type="scientific">Candidatus Azambacteria bacterium GW2011_GWD2_46_48</name>
    <dbReference type="NCBI Taxonomy" id="1618623"/>
    <lineage>
        <taxon>Bacteria</taxon>
        <taxon>Candidatus Azamiibacteriota</taxon>
    </lineage>
</organism>
<proteinExistence type="predicted"/>
<feature type="non-terminal residue" evidence="3">
    <location>
        <position position="1"/>
    </location>
</feature>
<dbReference type="PATRIC" id="fig|1618623.3.peg.586"/>
<dbReference type="SUPFAM" id="SSF49363">
    <property type="entry name" value="Purple acid phosphatase, N-terminal domain"/>
    <property type="match status" value="1"/>
</dbReference>
<feature type="domain" description="Fibronectin type-III" evidence="2">
    <location>
        <begin position="157"/>
        <end position="246"/>
    </location>
</feature>
<reference evidence="3 4" key="1">
    <citation type="journal article" date="2015" name="Nature">
        <title>rRNA introns, odd ribosomes, and small enigmatic genomes across a large radiation of phyla.</title>
        <authorList>
            <person name="Brown C.T."/>
            <person name="Hug L.A."/>
            <person name="Thomas B.C."/>
            <person name="Sharon I."/>
            <person name="Castelle C.J."/>
            <person name="Singh A."/>
            <person name="Wilkins M.J."/>
            <person name="Williams K.H."/>
            <person name="Banfield J.F."/>
        </authorList>
    </citation>
    <scope>NUCLEOTIDE SEQUENCE [LARGE SCALE GENOMIC DNA]</scope>
</reference>
<evidence type="ECO:0000256" key="1">
    <source>
        <dbReference type="SAM" id="MobiDB-lite"/>
    </source>
</evidence>
<sequence length="494" mass="54218">KAVQVNALNTSKLISRTVPSFTSGQMYFSVRRDTNSVGYLGVYLRNSTAGHVAFIYFKPDGNISLYESVAQTEQVFGTYTSNMWYRIGIDYSASTDQYRVNINNGAWSPYYAAVGLTSEINQIKLYADSNANSYLDFISPNYQSSTPPPPSDITPPVISSVSSSNITPNSATITWTTDEPSTSQVEYGPTTAYGYQTSINLTLVTSHSVNLNGLSPGTLYHYRVKSKDAAGNEAISSDYTFTTVSNTWTYEQTFNTLNNGDLNGQDNWSGDIQYDVQSTLAYEGTKAVQVNALDTSKLITRTVPSFTSGQMYFSVRRDTNSVGYFGFYLRNSTAGHVAFIYLKPNGNISAYEGVAQTERIIGTYQPNTWYRIGIDYSASTDKYRANINNGAWSSWYDAVAATSEINQIKLYADSNANSYLDFISPNYSIQGAGGSSAPFSDALTTPTLPNLFITNPNQNTSTLNLIDILPDAAVNYNFFATTSATSTITIIKRP</sequence>
<dbReference type="AlphaFoldDB" id="A0A0G1Q4E6"/>
<dbReference type="SMART" id="SM00060">
    <property type="entry name" value="FN3"/>
    <property type="match status" value="1"/>
</dbReference>
<dbReference type="PROSITE" id="PS50853">
    <property type="entry name" value="FN3"/>
    <property type="match status" value="1"/>
</dbReference>
<dbReference type="InterPro" id="IPR008963">
    <property type="entry name" value="Purple_acid_Pase-like_N"/>
</dbReference>
<dbReference type="CDD" id="cd00063">
    <property type="entry name" value="FN3"/>
    <property type="match status" value="1"/>
</dbReference>
<comment type="caution">
    <text evidence="3">The sequence shown here is derived from an EMBL/GenBank/DDBJ whole genome shotgun (WGS) entry which is preliminary data.</text>
</comment>
<feature type="compositionally biased region" description="Low complexity" evidence="1">
    <location>
        <begin position="154"/>
        <end position="166"/>
    </location>
</feature>
<dbReference type="GO" id="GO:0003993">
    <property type="term" value="F:acid phosphatase activity"/>
    <property type="evidence" value="ECO:0007669"/>
    <property type="project" value="InterPro"/>
</dbReference>
<accession>A0A0G1Q4E6</accession>
<evidence type="ECO:0000313" key="4">
    <source>
        <dbReference type="Proteomes" id="UP000034391"/>
    </source>
</evidence>
<dbReference type="InterPro" id="IPR003961">
    <property type="entry name" value="FN3_dom"/>
</dbReference>
<protein>
    <recommendedName>
        <fullName evidence="2">Fibronectin type-III domain-containing protein</fullName>
    </recommendedName>
</protein>
<dbReference type="EMBL" id="LCMR01000049">
    <property type="protein sequence ID" value="KKU39931.1"/>
    <property type="molecule type" value="Genomic_DNA"/>
</dbReference>
<dbReference type="InterPro" id="IPR015914">
    <property type="entry name" value="PAPs_N"/>
</dbReference>
<evidence type="ECO:0000313" key="3">
    <source>
        <dbReference type="EMBL" id="KKU39931.1"/>
    </source>
</evidence>
<feature type="region of interest" description="Disordered" evidence="1">
    <location>
        <begin position="145"/>
        <end position="166"/>
    </location>
</feature>
<dbReference type="Gene3D" id="2.60.40.380">
    <property type="entry name" value="Purple acid phosphatase-like, N-terminal"/>
    <property type="match status" value="1"/>
</dbReference>